<evidence type="ECO:0000313" key="4">
    <source>
        <dbReference type="EMBL" id="CAF1529126.1"/>
    </source>
</evidence>
<proteinExistence type="inferred from homology"/>
<dbReference type="Gene3D" id="3.40.50.300">
    <property type="entry name" value="P-loop containing nucleotide triphosphate hydrolases"/>
    <property type="match status" value="1"/>
</dbReference>
<dbReference type="AlphaFoldDB" id="A0A816ECU5"/>
<dbReference type="OrthoDB" id="205623at2759"/>
<sequence>MPSIKTNNFNKQKTKLQEYDEYPDEYACVFVNNLCLPAYVTEDTMKFCKQIVPRVGDICFVHYPKSGGTWLSYILSFLINAGVTPTEDFLSNQIIWPEARHFTNQELEQFNSPRIFKSCLPYAHAIAGGPSPRNPLKYIYIARNPKDVAVSYYLWEFDKPWTNYKGTWDQWFNRFINGHVQRGDWFDHILGWYEQSETCPNNLLFIWYEDLCLNFSATVEKIIHFLELKLTTDIKTLISETQKGTEFICMKKRNNLVSYLKSDFQYHNVVNNTFFREGKIGSWKKYFTTQQNEQFDEIFFKRTKNKNLSNIVFDSDTTKAEAID</sequence>
<evidence type="ECO:0000259" key="3">
    <source>
        <dbReference type="Pfam" id="PF00685"/>
    </source>
</evidence>
<keyword evidence="2" id="KW-0808">Transferase</keyword>
<dbReference type="SUPFAM" id="SSF52540">
    <property type="entry name" value="P-loop containing nucleoside triphosphate hydrolases"/>
    <property type="match status" value="1"/>
</dbReference>
<evidence type="ECO:0000313" key="5">
    <source>
        <dbReference type="EMBL" id="CAF1648141.1"/>
    </source>
</evidence>
<protein>
    <recommendedName>
        <fullName evidence="3">Sulfotransferase domain-containing protein</fullName>
    </recommendedName>
</protein>
<accession>A0A816ECU5</accession>
<dbReference type="InterPro" id="IPR000863">
    <property type="entry name" value="Sulfotransferase_dom"/>
</dbReference>
<reference evidence="5" key="1">
    <citation type="submission" date="2021-02" db="EMBL/GenBank/DDBJ databases">
        <authorList>
            <person name="Nowell W R."/>
        </authorList>
    </citation>
    <scope>NUCLEOTIDE SEQUENCE</scope>
</reference>
<feature type="domain" description="Sulfotransferase" evidence="3">
    <location>
        <begin position="57"/>
        <end position="304"/>
    </location>
</feature>
<dbReference type="EMBL" id="CAJNOR010009784">
    <property type="protein sequence ID" value="CAF1648141.1"/>
    <property type="molecule type" value="Genomic_DNA"/>
</dbReference>
<evidence type="ECO:0000313" key="6">
    <source>
        <dbReference type="Proteomes" id="UP000663828"/>
    </source>
</evidence>
<dbReference type="Proteomes" id="UP000663828">
    <property type="component" value="Unassembled WGS sequence"/>
</dbReference>
<comment type="caution">
    <text evidence="5">The sequence shown here is derived from an EMBL/GenBank/DDBJ whole genome shotgun (WGS) entry which is preliminary data.</text>
</comment>
<dbReference type="PANTHER" id="PTHR11783">
    <property type="entry name" value="SULFOTRANSFERASE SULT"/>
    <property type="match status" value="1"/>
</dbReference>
<dbReference type="GO" id="GO:0008146">
    <property type="term" value="F:sulfotransferase activity"/>
    <property type="evidence" value="ECO:0007669"/>
    <property type="project" value="InterPro"/>
</dbReference>
<organism evidence="5 6">
    <name type="scientific">Adineta ricciae</name>
    <name type="common">Rotifer</name>
    <dbReference type="NCBI Taxonomy" id="249248"/>
    <lineage>
        <taxon>Eukaryota</taxon>
        <taxon>Metazoa</taxon>
        <taxon>Spiralia</taxon>
        <taxon>Gnathifera</taxon>
        <taxon>Rotifera</taxon>
        <taxon>Eurotatoria</taxon>
        <taxon>Bdelloidea</taxon>
        <taxon>Adinetida</taxon>
        <taxon>Adinetidae</taxon>
        <taxon>Adineta</taxon>
    </lineage>
</organism>
<evidence type="ECO:0000256" key="1">
    <source>
        <dbReference type="ARBA" id="ARBA00005771"/>
    </source>
</evidence>
<dbReference type="InterPro" id="IPR027417">
    <property type="entry name" value="P-loop_NTPase"/>
</dbReference>
<dbReference type="Proteomes" id="UP000663852">
    <property type="component" value="Unassembled WGS sequence"/>
</dbReference>
<dbReference type="EMBL" id="CAJNOJ010000856">
    <property type="protein sequence ID" value="CAF1529126.1"/>
    <property type="molecule type" value="Genomic_DNA"/>
</dbReference>
<evidence type="ECO:0000256" key="2">
    <source>
        <dbReference type="ARBA" id="ARBA00022679"/>
    </source>
</evidence>
<keyword evidence="6" id="KW-1185">Reference proteome</keyword>
<dbReference type="Pfam" id="PF00685">
    <property type="entry name" value="Sulfotransfer_1"/>
    <property type="match status" value="1"/>
</dbReference>
<gene>
    <name evidence="4" type="ORF">EDS130_LOCUS44428</name>
    <name evidence="5" type="ORF">XAT740_LOCUS54476</name>
</gene>
<comment type="similarity">
    <text evidence="1">Belongs to the sulfotransferase 1 family.</text>
</comment>
<name>A0A816ECU5_ADIRI</name>